<feature type="region of interest" description="Disordered" evidence="1">
    <location>
        <begin position="75"/>
        <end position="105"/>
    </location>
</feature>
<dbReference type="Proteomes" id="UP000011086">
    <property type="component" value="Unassembled WGS sequence"/>
</dbReference>
<dbReference type="EMBL" id="JH793704">
    <property type="protein sequence ID" value="ELQ42725.1"/>
    <property type="molecule type" value="Genomic_DNA"/>
</dbReference>
<gene>
    <name evidence="3" type="ORF">OOU_Y34scaffold00194g38</name>
</gene>
<organism evidence="3">
    <name type="scientific">Pyricularia oryzae (strain Y34)</name>
    <name type="common">Rice blast fungus</name>
    <name type="synonym">Magnaporthe oryzae</name>
    <dbReference type="NCBI Taxonomy" id="1143189"/>
    <lineage>
        <taxon>Eukaryota</taxon>
        <taxon>Fungi</taxon>
        <taxon>Dikarya</taxon>
        <taxon>Ascomycota</taxon>
        <taxon>Pezizomycotina</taxon>
        <taxon>Sordariomycetes</taxon>
        <taxon>Sordariomycetidae</taxon>
        <taxon>Magnaporthales</taxon>
        <taxon>Pyriculariaceae</taxon>
        <taxon>Pyricularia</taxon>
    </lineage>
</organism>
<accession>A0AA97P640</accession>
<proteinExistence type="predicted"/>
<feature type="compositionally biased region" description="Basic and acidic residues" evidence="1">
    <location>
        <begin position="88"/>
        <end position="105"/>
    </location>
</feature>
<keyword evidence="2" id="KW-0812">Transmembrane</keyword>
<evidence type="ECO:0000313" key="3">
    <source>
        <dbReference type="EMBL" id="ELQ42725.1"/>
    </source>
</evidence>
<evidence type="ECO:0000256" key="1">
    <source>
        <dbReference type="SAM" id="MobiDB-lite"/>
    </source>
</evidence>
<name>A0AA97P640_PYRO3</name>
<feature type="transmembrane region" description="Helical" evidence="2">
    <location>
        <begin position="216"/>
        <end position="233"/>
    </location>
</feature>
<feature type="region of interest" description="Disordered" evidence="1">
    <location>
        <begin position="1"/>
        <end position="22"/>
    </location>
</feature>
<dbReference type="AlphaFoldDB" id="A0AA97P640"/>
<sequence>MTTTGSGSAYSHPVNPPVLRKDSARTEATSFAFHQMTVPRKQTILDLTQVTSKGRPSRRENYVGFTEYKKLAPQQATQIKVRKPGPSPKEKEPPRAAETNSKQEGRYGVVRATGDGRSWSYELKRAVRDGAYCSACFFNGAFPVTSTTARTLAWYGISILLVAPTFLAIFCMIASLAARQRRKKGGLTTVGGLVGGTGQAATASGFWMTMDKLGNWGTNGPFGLIGLMSGLFLKEKVIGTRKQRKASHERIVHGTLLALSRPFAFAQSTPVPAGVASSGRARDKGKPMITF</sequence>
<evidence type="ECO:0000256" key="2">
    <source>
        <dbReference type="SAM" id="Phobius"/>
    </source>
</evidence>
<protein>
    <submittedName>
        <fullName evidence="3">Uncharacterized protein</fullName>
    </submittedName>
</protein>
<reference evidence="3" key="1">
    <citation type="journal article" date="2012" name="PLoS Genet.">
        <title>Comparative analysis of the genomes of two field isolates of the rice blast fungus Magnaporthe oryzae.</title>
        <authorList>
            <person name="Xue M."/>
            <person name="Yang J."/>
            <person name="Li Z."/>
            <person name="Hu S."/>
            <person name="Yao N."/>
            <person name="Dean R.A."/>
            <person name="Zhao W."/>
            <person name="Shen M."/>
            <person name="Zhang H."/>
            <person name="Li C."/>
            <person name="Liu L."/>
            <person name="Cao L."/>
            <person name="Xu X."/>
            <person name="Xing Y."/>
            <person name="Hsiang T."/>
            <person name="Zhang Z."/>
            <person name="Xu J.R."/>
            <person name="Peng Y.L."/>
        </authorList>
    </citation>
    <scope>NUCLEOTIDE SEQUENCE</scope>
    <source>
        <strain evidence="3">Y34</strain>
    </source>
</reference>
<feature type="transmembrane region" description="Helical" evidence="2">
    <location>
        <begin position="152"/>
        <end position="178"/>
    </location>
</feature>
<keyword evidence="2" id="KW-1133">Transmembrane helix</keyword>
<keyword evidence="2" id="KW-0472">Membrane</keyword>
<feature type="transmembrane region" description="Helical" evidence="2">
    <location>
        <begin position="190"/>
        <end position="210"/>
    </location>
</feature>